<dbReference type="EMBL" id="JADAKE010000013">
    <property type="protein sequence ID" value="MBF8807773.1"/>
    <property type="molecule type" value="Genomic_DNA"/>
</dbReference>
<accession>A0A931AVB5</accession>
<protein>
    <submittedName>
        <fullName evidence="2">Uncharacterized protein</fullName>
    </submittedName>
</protein>
<dbReference type="AlphaFoldDB" id="A0A931AVB5"/>
<dbReference type="Proteomes" id="UP000637757">
    <property type="component" value="Unassembled WGS sequence"/>
</dbReference>
<organism evidence="2 3">
    <name type="scientific">Enterococcus lacertideformus</name>
    <dbReference type="NCBI Taxonomy" id="2771493"/>
    <lineage>
        <taxon>Bacteria</taxon>
        <taxon>Bacillati</taxon>
        <taxon>Bacillota</taxon>
        <taxon>Bacilli</taxon>
        <taxon>Lactobacillales</taxon>
        <taxon>Enterococcaceae</taxon>
        <taxon>Enterococcus</taxon>
    </lineage>
</organism>
<proteinExistence type="predicted"/>
<evidence type="ECO:0000256" key="1">
    <source>
        <dbReference type="SAM" id="Coils"/>
    </source>
</evidence>
<evidence type="ECO:0000313" key="2">
    <source>
        <dbReference type="EMBL" id="MBF8807773.1"/>
    </source>
</evidence>
<feature type="coiled-coil region" evidence="1">
    <location>
        <begin position="10"/>
        <end position="58"/>
    </location>
</feature>
<keyword evidence="1" id="KW-0175">Coiled coil</keyword>
<comment type="caution">
    <text evidence="2">The sequence shown here is derived from an EMBL/GenBank/DDBJ whole genome shotgun (WGS) entry which is preliminary data.</text>
</comment>
<keyword evidence="3" id="KW-1185">Reference proteome</keyword>
<evidence type="ECO:0000313" key="3">
    <source>
        <dbReference type="Proteomes" id="UP000637757"/>
    </source>
</evidence>
<reference evidence="2" key="1">
    <citation type="submission" date="2020-09" db="EMBL/GenBank/DDBJ databases">
        <title>Genomic insights into the novelty and pathogenicity of a unique biofilm-forming Enterococcus sp. bacteria (Enterococcus lacertideformus) identified in reptiles.</title>
        <authorList>
            <person name="Agius J.E."/>
            <person name="Phalen D.N."/>
            <person name="Rose K."/>
            <person name="Eden J.-S."/>
        </authorList>
    </citation>
    <scope>NUCLEOTIDE SEQUENCE</scope>
    <source>
        <strain evidence="2">PHRS 0518</strain>
    </source>
</reference>
<name>A0A931AVB5_9ENTE</name>
<feature type="coiled-coil region" evidence="1">
    <location>
        <begin position="86"/>
        <end position="120"/>
    </location>
</feature>
<gene>
    <name evidence="2" type="ORF">IC227_04585</name>
</gene>
<sequence length="120" mass="14647">MLQDKNEKLKSEYTQKVVEKERQIDDLNNEKRQIQEIVESLEIELTRNFRQLQVLNEELIKDGNSSARWEQEELQGKKKHFCQFFKEQKQELAEMYTKSVEELNEERAEIQKERNKLTWD</sequence>